<dbReference type="InterPro" id="IPR036875">
    <property type="entry name" value="Znf_CCHC_sf"/>
</dbReference>
<dbReference type="Gene3D" id="4.10.60.10">
    <property type="entry name" value="Zinc finger, CCHC-type"/>
    <property type="match status" value="1"/>
</dbReference>
<evidence type="ECO:0000256" key="2">
    <source>
        <dbReference type="ARBA" id="ARBA00022679"/>
    </source>
</evidence>
<evidence type="ECO:0000259" key="10">
    <source>
        <dbReference type="PROSITE" id="PS50158"/>
    </source>
</evidence>
<dbReference type="InterPro" id="IPR043128">
    <property type="entry name" value="Rev_trsase/Diguanyl_cyclase"/>
</dbReference>
<accession>A0ABR2AVZ3</accession>
<dbReference type="InterPro" id="IPR001878">
    <property type="entry name" value="Znf_CCHC"/>
</dbReference>
<proteinExistence type="predicted"/>
<dbReference type="SMART" id="SM00343">
    <property type="entry name" value="ZnF_C2HC"/>
    <property type="match status" value="1"/>
</dbReference>
<dbReference type="SUPFAM" id="SSF57756">
    <property type="entry name" value="Retrovirus zinc finger-like domains"/>
    <property type="match status" value="1"/>
</dbReference>
<dbReference type="Pfam" id="PF17917">
    <property type="entry name" value="RT_RNaseH"/>
    <property type="match status" value="1"/>
</dbReference>
<keyword evidence="4" id="KW-0540">Nuclease</keyword>
<evidence type="ECO:0000256" key="3">
    <source>
        <dbReference type="ARBA" id="ARBA00022695"/>
    </source>
</evidence>
<keyword evidence="7" id="KW-0378">Hydrolase</keyword>
<keyword evidence="5" id="KW-0064">Aspartyl protease</keyword>
<keyword evidence="8" id="KW-0695">RNA-directed DNA polymerase</keyword>
<dbReference type="Gene3D" id="3.30.70.270">
    <property type="match status" value="1"/>
</dbReference>
<keyword evidence="2" id="KW-0808">Transferase</keyword>
<evidence type="ECO:0000256" key="1">
    <source>
        <dbReference type="ARBA" id="ARBA00022670"/>
    </source>
</evidence>
<dbReference type="InterPro" id="IPR051320">
    <property type="entry name" value="Viral_Replic_Matur_Polypro"/>
</dbReference>
<gene>
    <name evidence="11" type="ORF">V6N12_055292</name>
</gene>
<reference evidence="11 12" key="1">
    <citation type="journal article" date="2024" name="G3 (Bethesda)">
        <title>Genome assembly of Hibiscus sabdariffa L. provides insights into metabolisms of medicinal natural products.</title>
        <authorList>
            <person name="Kim T."/>
        </authorList>
    </citation>
    <scope>NUCLEOTIDE SEQUENCE [LARGE SCALE GENOMIC DNA]</scope>
    <source>
        <strain evidence="11">TK-2024</strain>
        <tissue evidence="11">Old leaves</tissue>
    </source>
</reference>
<keyword evidence="6" id="KW-0255">Endonuclease</keyword>
<keyword evidence="9" id="KW-0862">Zinc</keyword>
<dbReference type="Pfam" id="PF00098">
    <property type="entry name" value="zf-CCHC"/>
    <property type="match status" value="1"/>
</dbReference>
<dbReference type="CDD" id="cd09274">
    <property type="entry name" value="RNase_HI_RT_Ty3"/>
    <property type="match status" value="1"/>
</dbReference>
<evidence type="ECO:0000256" key="8">
    <source>
        <dbReference type="ARBA" id="ARBA00022918"/>
    </source>
</evidence>
<evidence type="ECO:0000313" key="12">
    <source>
        <dbReference type="Proteomes" id="UP001472677"/>
    </source>
</evidence>
<protein>
    <recommendedName>
        <fullName evidence="10">CCHC-type domain-containing protein</fullName>
    </recommendedName>
</protein>
<dbReference type="PANTHER" id="PTHR33064:SF37">
    <property type="entry name" value="RIBONUCLEASE H"/>
    <property type="match status" value="1"/>
</dbReference>
<dbReference type="EMBL" id="JBBPBM010000280">
    <property type="protein sequence ID" value="KAK8498078.1"/>
    <property type="molecule type" value="Genomic_DNA"/>
</dbReference>
<keyword evidence="3" id="KW-0548">Nucleotidyltransferase</keyword>
<keyword evidence="9" id="KW-0863">Zinc-finger</keyword>
<sequence length="1063" mass="124498">MQFLVQQDFSIIIRVLHIHFLGNQEDVKTLQRKEFFKRKCCSFERKDLERHYNAMIKLFYALGAEQGLKQVILSSIPELLQNAIDRNLQRSGKHILQLTVGEIQQETFIALEELCDRKKTIKEYLTGTKELDKVCKTPGLTIKCKKHDSCHCKRRTFRGPNRRVQLPSFPKSSRRKGKWRYLRKKRRPGVKSTKCFICGKNGHFAKSCPKNKKGAKLIQPIQEQTGITIPEDDDVELVFSIEDDLLDQSVFAIQSLEEEQEDVETDWSSEAVYMLQHRISSNSSTVPIPHVQAAVYLEKYGKPILIIAFIDTRAAMSIMNPDVLPKNWWEPHIRYFTSASDQTFKTTLISKPITIQFFPGCSIKTTVLGSSLPGKDLAMGFDLYTKMKHLRILPTGIKYKDHQRLAEAECKELLQQDLIEPSDSQWACEAFYVNKRSEQARGKLSPNEETHTALLKEFQQLVLRYGIMLSERKMKIAQKEIEFLGMNLKGGQYQPGPHIAQELLKFPEEDLSKKQVLQFLGIVNYLRDFIPKISKYTNPLRKLLKKDPPPWSKAQTMAVKVLKEKLQQLPPLQIPSDGKRILQTDASDKYWGAILFEEKDGKRHICGYKSGRFSDAEIHYHSTFKEILAVKKGISKFEFHLIGYHFLVEMDMSSFPQMLKFKQKIIPNPQLLRWAEWFSKYSFDCKHIKGKSNTLADFLTRPTSIPKAHNQEIMMFKLSSSKPSKKNKSTQETAFDIPPNLNPDFPPEVYRLVLENQFHPRARAMIFEYQLNLFQEFGGLMLKPFGLHPDYPFIHPIFFEFTEIPDELKWLLWYFTHCYHIAVQFVLEDLQYFIDQALNKTMEPHLQNFITIFQWFYPLHQWKEMTSKESENKSGSHIIIILYKLQCFVQCENSKQMGTFPSAWIHKILPEDVRRLRPQYREIQRYLCQINNQIPREIWPPPDTDAPWDAWPSDPTLLTPYHRSIMEALQAYKDKIPNPSEWSQSYPWEISSASKIAESSTTAEEEYDKTVRSLKRMQVEKMDTEEKFEALQLEIWRRKRQKEERIIELNITDDESTDYEDLH</sequence>
<dbReference type="InterPro" id="IPR043502">
    <property type="entry name" value="DNA/RNA_pol_sf"/>
</dbReference>
<dbReference type="PANTHER" id="PTHR33064">
    <property type="entry name" value="POL PROTEIN"/>
    <property type="match status" value="1"/>
</dbReference>
<dbReference type="InterPro" id="IPR041373">
    <property type="entry name" value="RT_RNaseH"/>
</dbReference>
<comment type="caution">
    <text evidence="11">The sequence shown here is derived from an EMBL/GenBank/DDBJ whole genome shotgun (WGS) entry which is preliminary data.</text>
</comment>
<evidence type="ECO:0000256" key="7">
    <source>
        <dbReference type="ARBA" id="ARBA00022801"/>
    </source>
</evidence>
<evidence type="ECO:0000256" key="5">
    <source>
        <dbReference type="ARBA" id="ARBA00022750"/>
    </source>
</evidence>
<feature type="domain" description="CCHC-type" evidence="10">
    <location>
        <begin position="194"/>
        <end position="210"/>
    </location>
</feature>
<evidence type="ECO:0000256" key="4">
    <source>
        <dbReference type="ARBA" id="ARBA00022722"/>
    </source>
</evidence>
<evidence type="ECO:0000313" key="11">
    <source>
        <dbReference type="EMBL" id="KAK8498078.1"/>
    </source>
</evidence>
<dbReference type="PROSITE" id="PS50158">
    <property type="entry name" value="ZF_CCHC"/>
    <property type="match status" value="1"/>
</dbReference>
<dbReference type="Proteomes" id="UP001472677">
    <property type="component" value="Unassembled WGS sequence"/>
</dbReference>
<dbReference type="SUPFAM" id="SSF56672">
    <property type="entry name" value="DNA/RNA polymerases"/>
    <property type="match status" value="1"/>
</dbReference>
<organism evidence="11 12">
    <name type="scientific">Hibiscus sabdariffa</name>
    <name type="common">roselle</name>
    <dbReference type="NCBI Taxonomy" id="183260"/>
    <lineage>
        <taxon>Eukaryota</taxon>
        <taxon>Viridiplantae</taxon>
        <taxon>Streptophyta</taxon>
        <taxon>Embryophyta</taxon>
        <taxon>Tracheophyta</taxon>
        <taxon>Spermatophyta</taxon>
        <taxon>Magnoliopsida</taxon>
        <taxon>eudicotyledons</taxon>
        <taxon>Gunneridae</taxon>
        <taxon>Pentapetalae</taxon>
        <taxon>rosids</taxon>
        <taxon>malvids</taxon>
        <taxon>Malvales</taxon>
        <taxon>Malvaceae</taxon>
        <taxon>Malvoideae</taxon>
        <taxon>Hibiscus</taxon>
    </lineage>
</organism>
<keyword evidence="1" id="KW-0645">Protease</keyword>
<evidence type="ECO:0000256" key="9">
    <source>
        <dbReference type="PROSITE-ProRule" id="PRU00047"/>
    </source>
</evidence>
<keyword evidence="12" id="KW-1185">Reference proteome</keyword>
<evidence type="ECO:0000256" key="6">
    <source>
        <dbReference type="ARBA" id="ARBA00022759"/>
    </source>
</evidence>
<name>A0ABR2AVZ3_9ROSI</name>
<keyword evidence="9" id="KW-0479">Metal-binding</keyword>